<comment type="caution">
    <text evidence="8">The sequence shown here is derived from an EMBL/GenBank/DDBJ whole genome shotgun (WGS) entry which is preliminary data.</text>
</comment>
<dbReference type="PANTHER" id="PTHR43124">
    <property type="entry name" value="PURINE EFFLUX PUMP PBUE"/>
    <property type="match status" value="1"/>
</dbReference>
<feature type="transmembrane region" description="Helical" evidence="6">
    <location>
        <begin position="80"/>
        <end position="98"/>
    </location>
</feature>
<dbReference type="InterPro" id="IPR050189">
    <property type="entry name" value="MFS_Efflux_Transporters"/>
</dbReference>
<feature type="domain" description="Major facilitator superfamily (MFS) profile" evidence="7">
    <location>
        <begin position="11"/>
        <end position="235"/>
    </location>
</feature>
<dbReference type="PROSITE" id="PS50850">
    <property type="entry name" value="MFS"/>
    <property type="match status" value="1"/>
</dbReference>
<evidence type="ECO:0000259" key="7">
    <source>
        <dbReference type="PROSITE" id="PS50850"/>
    </source>
</evidence>
<evidence type="ECO:0000256" key="5">
    <source>
        <dbReference type="ARBA" id="ARBA00023136"/>
    </source>
</evidence>
<dbReference type="EMBL" id="BART01002251">
    <property type="protein sequence ID" value="GAG58743.1"/>
    <property type="molecule type" value="Genomic_DNA"/>
</dbReference>
<keyword evidence="3 6" id="KW-0812">Transmembrane</keyword>
<dbReference type="SUPFAM" id="SSF103473">
    <property type="entry name" value="MFS general substrate transporter"/>
    <property type="match status" value="1"/>
</dbReference>
<feature type="transmembrane region" description="Helical" evidence="6">
    <location>
        <begin position="166"/>
        <end position="185"/>
    </location>
</feature>
<keyword evidence="2" id="KW-1003">Cell membrane</keyword>
<dbReference type="GO" id="GO:0022857">
    <property type="term" value="F:transmembrane transporter activity"/>
    <property type="evidence" value="ECO:0007669"/>
    <property type="project" value="InterPro"/>
</dbReference>
<name>X0ZEI5_9ZZZZ</name>
<reference evidence="8" key="1">
    <citation type="journal article" date="2014" name="Front. Microbiol.">
        <title>High frequency of phylogenetically diverse reductive dehalogenase-homologous genes in deep subseafloor sedimentary metagenomes.</title>
        <authorList>
            <person name="Kawai M."/>
            <person name="Futagami T."/>
            <person name="Toyoda A."/>
            <person name="Takaki Y."/>
            <person name="Nishi S."/>
            <person name="Hori S."/>
            <person name="Arai W."/>
            <person name="Tsubouchi T."/>
            <person name="Morono Y."/>
            <person name="Uchiyama I."/>
            <person name="Ito T."/>
            <person name="Fujiyama A."/>
            <person name="Inagaki F."/>
            <person name="Takami H."/>
        </authorList>
    </citation>
    <scope>NUCLEOTIDE SEQUENCE</scope>
    <source>
        <strain evidence="8">Expedition CK06-06</strain>
    </source>
</reference>
<accession>X0ZEI5</accession>
<evidence type="ECO:0000313" key="8">
    <source>
        <dbReference type="EMBL" id="GAG58743.1"/>
    </source>
</evidence>
<dbReference type="AlphaFoldDB" id="X0ZEI5"/>
<keyword evidence="5 6" id="KW-0472">Membrane</keyword>
<feature type="transmembrane region" description="Helical" evidence="6">
    <location>
        <begin position="12"/>
        <end position="38"/>
    </location>
</feature>
<dbReference type="Gene3D" id="1.20.1250.20">
    <property type="entry name" value="MFS general substrate transporter like domains"/>
    <property type="match status" value="1"/>
</dbReference>
<sequence length="235" mass="25121">MPVAKENSRELRFAATLSGVITLRMLGLFLILPVFMILAEGMPGYTPQSAGLAVGIYGLTQAVLQQPFGWLSDRWGRRPVLLLGLCLFALGGVVAALAESMPMLIAGRALQGCGAIAGVAMALAADLTRPERRPVIMAIIGIGIGGAFLLSMVLSVPLATLLGLQGLFWLTVVFAICGMALVMTLPRQRDIEQMHARADNDEGSHDRAEQQGSIARPIWLLSFSVFLLHAVMTLL</sequence>
<keyword evidence="4 6" id="KW-1133">Transmembrane helix</keyword>
<feature type="transmembrane region" description="Helical" evidence="6">
    <location>
        <begin position="50"/>
        <end position="68"/>
    </location>
</feature>
<dbReference type="InterPro" id="IPR036259">
    <property type="entry name" value="MFS_trans_sf"/>
</dbReference>
<dbReference type="InterPro" id="IPR020846">
    <property type="entry name" value="MFS_dom"/>
</dbReference>
<feature type="non-terminal residue" evidence="8">
    <location>
        <position position="235"/>
    </location>
</feature>
<evidence type="ECO:0000256" key="6">
    <source>
        <dbReference type="SAM" id="Phobius"/>
    </source>
</evidence>
<protein>
    <recommendedName>
        <fullName evidence="7">Major facilitator superfamily (MFS) profile domain-containing protein</fullName>
    </recommendedName>
</protein>
<gene>
    <name evidence="8" type="ORF">S01H4_07033</name>
</gene>
<dbReference type="GO" id="GO:0005886">
    <property type="term" value="C:plasma membrane"/>
    <property type="evidence" value="ECO:0007669"/>
    <property type="project" value="UniProtKB-SubCell"/>
</dbReference>
<dbReference type="InterPro" id="IPR011701">
    <property type="entry name" value="MFS"/>
</dbReference>
<feature type="transmembrane region" description="Helical" evidence="6">
    <location>
        <begin position="135"/>
        <end position="154"/>
    </location>
</feature>
<dbReference type="Pfam" id="PF07690">
    <property type="entry name" value="MFS_1"/>
    <property type="match status" value="1"/>
</dbReference>
<feature type="transmembrane region" description="Helical" evidence="6">
    <location>
        <begin position="217"/>
        <end position="234"/>
    </location>
</feature>
<evidence type="ECO:0000256" key="2">
    <source>
        <dbReference type="ARBA" id="ARBA00022475"/>
    </source>
</evidence>
<evidence type="ECO:0000256" key="4">
    <source>
        <dbReference type="ARBA" id="ARBA00022989"/>
    </source>
</evidence>
<organism evidence="8">
    <name type="scientific">marine sediment metagenome</name>
    <dbReference type="NCBI Taxonomy" id="412755"/>
    <lineage>
        <taxon>unclassified sequences</taxon>
        <taxon>metagenomes</taxon>
        <taxon>ecological metagenomes</taxon>
    </lineage>
</organism>
<proteinExistence type="predicted"/>
<comment type="subcellular location">
    <subcellularLocation>
        <location evidence="1">Cell membrane</location>
        <topology evidence="1">Multi-pass membrane protein</topology>
    </subcellularLocation>
</comment>
<dbReference type="PANTHER" id="PTHR43124:SF3">
    <property type="entry name" value="CHLORAMPHENICOL EFFLUX PUMP RV0191"/>
    <property type="match status" value="1"/>
</dbReference>
<evidence type="ECO:0000256" key="1">
    <source>
        <dbReference type="ARBA" id="ARBA00004651"/>
    </source>
</evidence>
<evidence type="ECO:0000256" key="3">
    <source>
        <dbReference type="ARBA" id="ARBA00022692"/>
    </source>
</evidence>
<feature type="transmembrane region" description="Helical" evidence="6">
    <location>
        <begin position="104"/>
        <end position="123"/>
    </location>
</feature>